<evidence type="ECO:0000313" key="2">
    <source>
        <dbReference type="EMBL" id="KAG6527925.1"/>
    </source>
</evidence>
<organism evidence="2 3">
    <name type="scientific">Zingiber officinale</name>
    <name type="common">Ginger</name>
    <name type="synonym">Amomum zingiber</name>
    <dbReference type="NCBI Taxonomy" id="94328"/>
    <lineage>
        <taxon>Eukaryota</taxon>
        <taxon>Viridiplantae</taxon>
        <taxon>Streptophyta</taxon>
        <taxon>Embryophyta</taxon>
        <taxon>Tracheophyta</taxon>
        <taxon>Spermatophyta</taxon>
        <taxon>Magnoliopsida</taxon>
        <taxon>Liliopsida</taxon>
        <taxon>Zingiberales</taxon>
        <taxon>Zingiberaceae</taxon>
        <taxon>Zingiber</taxon>
    </lineage>
</organism>
<reference evidence="2 3" key="1">
    <citation type="submission" date="2020-08" db="EMBL/GenBank/DDBJ databases">
        <title>Plant Genome Project.</title>
        <authorList>
            <person name="Zhang R.-G."/>
        </authorList>
    </citation>
    <scope>NUCLEOTIDE SEQUENCE [LARGE SCALE GENOMIC DNA]</scope>
    <source>
        <tissue evidence="2">Rhizome</tissue>
    </source>
</reference>
<dbReference type="PANTHER" id="PTHR34282">
    <property type="entry name" value="OS01G0228800 PROTEIN-RELATED"/>
    <property type="match status" value="1"/>
</dbReference>
<protein>
    <recommendedName>
        <fullName evidence="4">DUF3741 domain-containing protein</fullName>
    </recommendedName>
</protein>
<gene>
    <name evidence="2" type="ORF">ZIOFF_010060</name>
</gene>
<name>A0A8J5HNM9_ZINOF</name>
<evidence type="ECO:0000313" key="3">
    <source>
        <dbReference type="Proteomes" id="UP000734854"/>
    </source>
</evidence>
<dbReference type="AlphaFoldDB" id="A0A8J5HNM9"/>
<dbReference type="EMBL" id="JACMSC010000003">
    <property type="protein sequence ID" value="KAG6527925.1"/>
    <property type="molecule type" value="Genomic_DNA"/>
</dbReference>
<comment type="caution">
    <text evidence="2">The sequence shown here is derived from an EMBL/GenBank/DDBJ whole genome shotgun (WGS) entry which is preliminary data.</text>
</comment>
<proteinExistence type="predicted"/>
<sequence length="809" mass="92193">MHQGSLKSAVRRSLSRSLLLPSVDDNETIQTRANGKAKVTAAVGSISARAHQGRDPTPAKGNEEEEKALAYRNSSDFQLMQVSREAHKLTQMIDSWSMARHVGGSSEFFAEDLLRGAIGLQESLDMLKKLQDVSKKVPQVSNKQKQNIVDKRYEKMSPQEFGYEGFRVGDYQRRICEPRVSSDDFSRSCIEELKQVIKESLHKQNIMFDDDDKNSSSRSMQYSAISNLEDKFLRQNMEPLNSSGQPKKARSSNLVAKLMGLEETPLKTIQPVKKKEKNFVSPPRPRFDIEMPKARKSHFLVQNNEQQDNRLDNLVETMHFKGLVKRSHIEEKGLVKRSHIEEKGLEPTFFSTEELEQCGRNLQRVDQLPPIVIMKPLHWHGRDNNVQNETLANALMQDKIQEIKLVKENNRPDYHKHILAEKQELKEWKHMERHVAKTLPYYVDNKQQRKKVIVTQKLNSKETKPARLNMKQQEDKGVQATRNKVLNPKTSMVQLKHNGEPQHQDPKSHYRTTAKAITNSSKDTAAKSGVKATRRAAIAISANEDTKCNESDTAIKHCIKVNDILKAVCGSNGSILVEQMNKEKKSSNSAADNLNKDPEIFAEAIPKTNHDIQISKLKEIVELPDCKKVGVESTVGDELKSVLLSSQSFLSCVKKLFGVDATRSINYQKESASMDRKIHSKLYLDISEELMARKYLQLKNTFHPLMQAQSWGRITYFSIDKLVEEINKEISKLASYSELQSIDACEGSLYISLERELTSKDTIINSVWDIGWDCWICFEEADQVVDEVSKQIFSRLIEEAALELTQDCI</sequence>
<evidence type="ECO:0000256" key="1">
    <source>
        <dbReference type="SAM" id="MobiDB-lite"/>
    </source>
</evidence>
<feature type="region of interest" description="Disordered" evidence="1">
    <location>
        <begin position="45"/>
        <end position="65"/>
    </location>
</feature>
<accession>A0A8J5HNM9</accession>
<dbReference type="PANTHER" id="PTHR34282:SF2">
    <property type="entry name" value="DUF3741 DOMAIN-CONTAINING PROTEIN"/>
    <property type="match status" value="1"/>
</dbReference>
<dbReference type="OrthoDB" id="1079501at2759"/>
<keyword evidence="3" id="KW-1185">Reference proteome</keyword>
<evidence type="ECO:0008006" key="4">
    <source>
        <dbReference type="Google" id="ProtNLM"/>
    </source>
</evidence>
<dbReference type="Proteomes" id="UP000734854">
    <property type="component" value="Unassembled WGS sequence"/>
</dbReference>